<name>A0A3M8D0S1_9BACL</name>
<dbReference type="AlphaFoldDB" id="A0A3M8D0S1"/>
<dbReference type="Proteomes" id="UP000271031">
    <property type="component" value="Unassembled WGS sequence"/>
</dbReference>
<feature type="transmembrane region" description="Helical" evidence="1">
    <location>
        <begin position="12"/>
        <end position="38"/>
    </location>
</feature>
<keyword evidence="1" id="KW-1133">Transmembrane helix</keyword>
<dbReference type="OrthoDB" id="2691442at2"/>
<feature type="transmembrane region" description="Helical" evidence="1">
    <location>
        <begin position="58"/>
        <end position="82"/>
    </location>
</feature>
<accession>A0A3M8D0S1</accession>
<evidence type="ECO:0000256" key="1">
    <source>
        <dbReference type="SAM" id="Phobius"/>
    </source>
</evidence>
<dbReference type="Pfam" id="PF11085">
    <property type="entry name" value="YqhR"/>
    <property type="match status" value="1"/>
</dbReference>
<comment type="caution">
    <text evidence="2">The sequence shown here is derived from an EMBL/GenBank/DDBJ whole genome shotgun (WGS) entry which is preliminary data.</text>
</comment>
<proteinExistence type="predicted"/>
<feature type="transmembrane region" description="Helical" evidence="1">
    <location>
        <begin position="122"/>
        <end position="138"/>
    </location>
</feature>
<evidence type="ECO:0000313" key="2">
    <source>
        <dbReference type="EMBL" id="RNB81161.1"/>
    </source>
</evidence>
<dbReference type="RefSeq" id="WP_122920843.1">
    <property type="nucleotide sequence ID" value="NZ_RHHQ01000023.1"/>
</dbReference>
<protein>
    <recommendedName>
        <fullName evidence="4">DUF1761 domain-containing protein</fullName>
    </recommendedName>
</protein>
<evidence type="ECO:0000313" key="3">
    <source>
        <dbReference type="Proteomes" id="UP000271031"/>
    </source>
</evidence>
<evidence type="ECO:0008006" key="4">
    <source>
        <dbReference type="Google" id="ProtNLM"/>
    </source>
</evidence>
<gene>
    <name evidence="2" type="ORF">EDM56_25910</name>
</gene>
<feature type="transmembrane region" description="Helical" evidence="1">
    <location>
        <begin position="89"/>
        <end position="110"/>
    </location>
</feature>
<sequence>MRQHMETKPIGWLKIAEIAFWGAVIWGFARMIASYFSFTPYGVRAFSRAIVGMGAENSLPGILVGFIVLVVFSLVATLLYALVFSRVHLWWGGILYGLLWFILFGFFFHIAHWTVNTLSTELTWFLSLGMFIGMSVSAEKLDVE</sequence>
<keyword evidence="1" id="KW-0812">Transmembrane</keyword>
<keyword evidence="1" id="KW-0472">Membrane</keyword>
<organism evidence="2 3">
    <name type="scientific">Brevibacillus fluminis</name>
    <dbReference type="NCBI Taxonomy" id="511487"/>
    <lineage>
        <taxon>Bacteria</taxon>
        <taxon>Bacillati</taxon>
        <taxon>Bacillota</taxon>
        <taxon>Bacilli</taxon>
        <taxon>Bacillales</taxon>
        <taxon>Paenibacillaceae</taxon>
        <taxon>Brevibacillus</taxon>
    </lineage>
</organism>
<reference evidence="2 3" key="1">
    <citation type="submission" date="2018-10" db="EMBL/GenBank/DDBJ databases">
        <title>Phylogenomics of Brevibacillus.</title>
        <authorList>
            <person name="Dunlap C."/>
        </authorList>
    </citation>
    <scope>NUCLEOTIDE SEQUENCE [LARGE SCALE GENOMIC DNA]</scope>
    <source>
        <strain evidence="2 3">JCM 15716</strain>
    </source>
</reference>
<dbReference type="EMBL" id="RHHQ01000023">
    <property type="protein sequence ID" value="RNB81161.1"/>
    <property type="molecule type" value="Genomic_DNA"/>
</dbReference>
<dbReference type="InterPro" id="IPR024563">
    <property type="entry name" value="YqhR"/>
</dbReference>
<keyword evidence="3" id="KW-1185">Reference proteome</keyword>